<feature type="transmembrane region" description="Helical" evidence="1">
    <location>
        <begin position="112"/>
        <end position="131"/>
    </location>
</feature>
<name>A0A9P6CQ46_9AGAR</name>
<feature type="transmembrane region" description="Helical" evidence="1">
    <location>
        <begin position="204"/>
        <end position="224"/>
    </location>
</feature>
<dbReference type="Pfam" id="PF20151">
    <property type="entry name" value="DUF6533"/>
    <property type="match status" value="1"/>
</dbReference>
<keyword evidence="1" id="KW-1133">Transmembrane helix</keyword>
<dbReference type="Proteomes" id="UP000807353">
    <property type="component" value="Unassembled WGS sequence"/>
</dbReference>
<keyword evidence="1" id="KW-0472">Membrane</keyword>
<proteinExistence type="predicted"/>
<evidence type="ECO:0000256" key="1">
    <source>
        <dbReference type="SAM" id="Phobius"/>
    </source>
</evidence>
<keyword evidence="1" id="KW-0812">Transmembrane</keyword>
<evidence type="ECO:0000259" key="2">
    <source>
        <dbReference type="Pfam" id="PF20151"/>
    </source>
</evidence>
<protein>
    <recommendedName>
        <fullName evidence="2">DUF6533 domain-containing protein</fullName>
    </recommendedName>
</protein>
<feature type="domain" description="DUF6533" evidence="2">
    <location>
        <begin position="19"/>
        <end position="64"/>
    </location>
</feature>
<dbReference type="OrthoDB" id="3354157at2759"/>
<evidence type="ECO:0000313" key="4">
    <source>
        <dbReference type="Proteomes" id="UP000807353"/>
    </source>
</evidence>
<comment type="caution">
    <text evidence="3">The sequence shown here is derived from an EMBL/GenBank/DDBJ whole genome shotgun (WGS) entry which is preliminary data.</text>
</comment>
<evidence type="ECO:0000313" key="3">
    <source>
        <dbReference type="EMBL" id="KAF9468654.1"/>
    </source>
</evidence>
<accession>A0A9P6CQ46</accession>
<dbReference type="EMBL" id="MU150232">
    <property type="protein sequence ID" value="KAF9468654.1"/>
    <property type="molecule type" value="Genomic_DNA"/>
</dbReference>
<feature type="transmembrane region" description="Helical" evidence="1">
    <location>
        <begin position="165"/>
        <end position="184"/>
    </location>
</feature>
<keyword evidence="4" id="KW-1185">Reference proteome</keyword>
<feature type="transmembrane region" description="Helical" evidence="1">
    <location>
        <begin position="85"/>
        <end position="105"/>
    </location>
</feature>
<dbReference type="InterPro" id="IPR045340">
    <property type="entry name" value="DUF6533"/>
</dbReference>
<sequence>MEEIPAVVEDISQMMRTNYMGFASFTILLWDHIDTFSEELNPSDSIAKVEYIWYGKKSTIVYLFLVRIYHPYGHRICNDFIRFEGSMTMIGIEIVALMMLLRIYALYYRRQWIVRCVALLLLIQTAMNAWLLTRGEAVVHNAHSGVRACTMIFDPDISILASSSAWLPLLYDSVATGLTIYRTIPSIRNKHMGHLMRRLLEDGLLYYIIIFAVTLVLTIMIIAAPPGLKNITAHLTVTMMSRITLNLRKSVSKVYDDDKTDFNTSRMPHGNQEVLINSGNSINFAPATYPSAVTNYTDIEMSTFDLTHQDTGGSQAHSFSRLPTHIPPVVIPFTNNIYNARNWNIEQELR</sequence>
<gene>
    <name evidence="3" type="ORF">BDZ94DRAFT_1232213</name>
</gene>
<dbReference type="AlphaFoldDB" id="A0A9P6CQ46"/>
<organism evidence="3 4">
    <name type="scientific">Collybia nuda</name>
    <dbReference type="NCBI Taxonomy" id="64659"/>
    <lineage>
        <taxon>Eukaryota</taxon>
        <taxon>Fungi</taxon>
        <taxon>Dikarya</taxon>
        <taxon>Basidiomycota</taxon>
        <taxon>Agaricomycotina</taxon>
        <taxon>Agaricomycetes</taxon>
        <taxon>Agaricomycetidae</taxon>
        <taxon>Agaricales</taxon>
        <taxon>Tricholomatineae</taxon>
        <taxon>Clitocybaceae</taxon>
        <taxon>Collybia</taxon>
    </lineage>
</organism>
<reference evidence="3" key="1">
    <citation type="submission" date="2020-11" db="EMBL/GenBank/DDBJ databases">
        <authorList>
            <consortium name="DOE Joint Genome Institute"/>
            <person name="Ahrendt S."/>
            <person name="Riley R."/>
            <person name="Andreopoulos W."/>
            <person name="Labutti K."/>
            <person name="Pangilinan J."/>
            <person name="Ruiz-Duenas F.J."/>
            <person name="Barrasa J.M."/>
            <person name="Sanchez-Garcia M."/>
            <person name="Camarero S."/>
            <person name="Miyauchi S."/>
            <person name="Serrano A."/>
            <person name="Linde D."/>
            <person name="Babiker R."/>
            <person name="Drula E."/>
            <person name="Ayuso-Fernandez I."/>
            <person name="Pacheco R."/>
            <person name="Padilla G."/>
            <person name="Ferreira P."/>
            <person name="Barriuso J."/>
            <person name="Kellner H."/>
            <person name="Castanera R."/>
            <person name="Alfaro M."/>
            <person name="Ramirez L."/>
            <person name="Pisabarro A.G."/>
            <person name="Kuo A."/>
            <person name="Tritt A."/>
            <person name="Lipzen A."/>
            <person name="He G."/>
            <person name="Yan M."/>
            <person name="Ng V."/>
            <person name="Cullen D."/>
            <person name="Martin F."/>
            <person name="Rosso M.-N."/>
            <person name="Henrissat B."/>
            <person name="Hibbett D."/>
            <person name="Martinez A.T."/>
            <person name="Grigoriev I.V."/>
        </authorList>
    </citation>
    <scope>NUCLEOTIDE SEQUENCE</scope>
    <source>
        <strain evidence="3">CBS 247.69</strain>
    </source>
</reference>